<evidence type="ECO:0000313" key="3">
    <source>
        <dbReference type="EMBL" id="CAI3952576.1"/>
    </source>
</evidence>
<comment type="caution">
    <text evidence="2">The sequence shown here is derived from an EMBL/GenBank/DDBJ whole genome shotgun (WGS) entry which is preliminary data.</text>
</comment>
<dbReference type="Gene3D" id="2.170.16.10">
    <property type="entry name" value="Hedgehog/Intein (Hint) domain"/>
    <property type="match status" value="1"/>
</dbReference>
<dbReference type="Pfam" id="PF13403">
    <property type="entry name" value="Hint_2"/>
    <property type="match status" value="1"/>
</dbReference>
<gene>
    <name evidence="3" type="ORF">R53529_LOCUS1796</name>
    <name evidence="2" type="ORF">R53530_LOCUS1383</name>
</gene>
<name>A0A9W4X6Z7_9PROT</name>
<accession>A0A9W4X6Z7</accession>
<dbReference type="InterPro" id="IPR012332">
    <property type="entry name" value="Autotransporter_pectin_lyase_C"/>
</dbReference>
<evidence type="ECO:0000313" key="2">
    <source>
        <dbReference type="EMBL" id="CAI3943584.1"/>
    </source>
</evidence>
<dbReference type="EMBL" id="CAMXCM010000003">
    <property type="protein sequence ID" value="CAI3943584.1"/>
    <property type="molecule type" value="Genomic_DNA"/>
</dbReference>
<feature type="domain" description="Hedgehog/Intein (Hint)" evidence="1">
    <location>
        <begin position="416"/>
        <end position="555"/>
    </location>
</feature>
<organism evidence="2 4">
    <name type="scientific">Commensalibacter communis</name>
    <dbReference type="NCBI Taxonomy" id="2972786"/>
    <lineage>
        <taxon>Bacteria</taxon>
        <taxon>Pseudomonadati</taxon>
        <taxon>Pseudomonadota</taxon>
        <taxon>Alphaproteobacteria</taxon>
        <taxon>Acetobacterales</taxon>
        <taxon>Acetobacteraceae</taxon>
    </lineage>
</organism>
<dbReference type="Proteomes" id="UP001154255">
    <property type="component" value="Unassembled WGS sequence"/>
</dbReference>
<dbReference type="InterPro" id="IPR028992">
    <property type="entry name" value="Hedgehog/Intein_dom"/>
</dbReference>
<protein>
    <recommendedName>
        <fullName evidence="1">Hedgehog/Intein (Hint) domain-containing protein</fullName>
    </recommendedName>
</protein>
<dbReference type="SUPFAM" id="SSF51294">
    <property type="entry name" value="Hedgehog/intein (Hint) domain"/>
    <property type="match status" value="1"/>
</dbReference>
<evidence type="ECO:0000313" key="5">
    <source>
        <dbReference type="Proteomes" id="UP001154259"/>
    </source>
</evidence>
<evidence type="ECO:0000259" key="1">
    <source>
        <dbReference type="Pfam" id="PF13403"/>
    </source>
</evidence>
<sequence>MVDNNQLTSLGSDTNYNNFVIKNDWPIIGPNIRAGDESYYARLDPTTGNTYFYDSSNKLVTDNNGNPITQPVNIIAKRLYVEAGATVEGNEIIALNRNPEIYVQKGGTLVGNNIYNSTVALADGAVSERNYNVSTKYNIAAGGVSMNDSFVEPGGTVRTPFDNPNNTIGLTVLAGDGGADISIASGGVMEDASFPKLNAASNPSASAVNVGLYSGSQYNLPAGYSADQFKGMNVSNDNPVLWGGSWTARLVDGKTVYINGTQTLDGPVNLLNGATLTIENGAVVEGLNSFPGSRIIVNNGGTIKDSNIYSNNITVQSGGISQDNTYVSSQISLANGATSDSDGFYNVPRQTDLSNTFTNPNLNQYLSSNSTNFNASTQAGSFSSGGINSNLLNPTFDNQSGPGFWIYPYGGENNYPCFLAGSLISTPMGDVKIEALRLGDEIYTLTPQGKKLQVITSIVCDTYYVKNISFDDIAGYPVCITKDAIAPSVPYKDLFVTAEHCVFLDDKFIPVRMLVNGRSIYYDRSKMKFIYYHIETGEHSVIIVNGMLTESFLNTQNHTVHDGNVIRMRKKTWAGDAAAPLTVDRGSVEPIFNRLLNRAIKNNIQCKDIKKNVTNDHNVQLITDNGKVIDRIMVQGQDKVIFIVPRNTCSVRIRSRSGRLSDTVGPFIDDRRPLGVLVKNITIFNRNKIDHIETHLLTKDLAGWYDSEDASLRWTNGDAFLPLDDYCKEDNCILILEIVSAGPYFIQEERGIQMAV</sequence>
<proteinExistence type="predicted"/>
<dbReference type="AlphaFoldDB" id="A0A9W4X6Z7"/>
<keyword evidence="5" id="KW-1185">Reference proteome</keyword>
<dbReference type="EMBL" id="CAMXCS010000005">
    <property type="protein sequence ID" value="CAI3952576.1"/>
    <property type="molecule type" value="Genomic_DNA"/>
</dbReference>
<dbReference type="InterPro" id="IPR036844">
    <property type="entry name" value="Hint_dom_sf"/>
</dbReference>
<dbReference type="Proteomes" id="UP001154259">
    <property type="component" value="Unassembled WGS sequence"/>
</dbReference>
<dbReference type="Gene3D" id="2.160.20.20">
    <property type="match status" value="1"/>
</dbReference>
<reference evidence="2" key="1">
    <citation type="submission" date="2022-10" db="EMBL/GenBank/DDBJ databases">
        <authorList>
            <person name="Botero Cardona J."/>
        </authorList>
    </citation>
    <scope>NUCLEOTIDE SEQUENCE</scope>
    <source>
        <strain evidence="2">LMG 31819</strain>
        <strain evidence="3">R-53529</strain>
    </source>
</reference>
<evidence type="ECO:0000313" key="4">
    <source>
        <dbReference type="Proteomes" id="UP001154255"/>
    </source>
</evidence>
<dbReference type="RefSeq" id="WP_271790224.1">
    <property type="nucleotide sequence ID" value="NZ_CAMXCS010000005.1"/>
</dbReference>